<dbReference type="EMBL" id="JAQIZZ010000008">
    <property type="protein sequence ID" value="KAJ5525828.1"/>
    <property type="molecule type" value="Genomic_DNA"/>
</dbReference>
<keyword evidence="14" id="KW-1185">Reference proteome</keyword>
<dbReference type="InterPro" id="IPR036640">
    <property type="entry name" value="ABC1_TM_sf"/>
</dbReference>
<dbReference type="SMART" id="SM00382">
    <property type="entry name" value="AAA"/>
    <property type="match status" value="2"/>
</dbReference>
<dbReference type="Gene3D" id="3.40.50.300">
    <property type="entry name" value="P-loop containing nucleotide triphosphate hydrolases"/>
    <property type="match status" value="2"/>
</dbReference>
<dbReference type="CDD" id="cd18604">
    <property type="entry name" value="ABC_6TM_VMR1_D2_like"/>
    <property type="match status" value="1"/>
</dbReference>
<feature type="transmembrane region" description="Helical" evidence="10">
    <location>
        <begin position="648"/>
        <end position="674"/>
    </location>
</feature>
<evidence type="ECO:0000256" key="10">
    <source>
        <dbReference type="SAM" id="Phobius"/>
    </source>
</evidence>
<dbReference type="CDD" id="cd03250">
    <property type="entry name" value="ABCC_MRP_domain1"/>
    <property type="match status" value="1"/>
</dbReference>
<feature type="transmembrane region" description="Helical" evidence="10">
    <location>
        <begin position="38"/>
        <end position="58"/>
    </location>
</feature>
<dbReference type="PROSITE" id="PS50893">
    <property type="entry name" value="ABC_TRANSPORTER_2"/>
    <property type="match status" value="2"/>
</dbReference>
<feature type="domain" description="ABC transmembrane type-1" evidence="12">
    <location>
        <begin position="549"/>
        <end position="805"/>
    </location>
</feature>
<protein>
    <recommendedName>
        <fullName evidence="15">P-loop containing nucleoside triphosphate hydrolase protein</fullName>
    </recommendedName>
</protein>
<keyword evidence="3" id="KW-0813">Transport</keyword>
<evidence type="ECO:0000259" key="12">
    <source>
        <dbReference type="PROSITE" id="PS50929"/>
    </source>
</evidence>
<feature type="domain" description="ABC transporter" evidence="11">
    <location>
        <begin position="814"/>
        <end position="1061"/>
    </location>
</feature>
<comment type="subcellular location">
    <subcellularLocation>
        <location evidence="1">Membrane</location>
        <topology evidence="1">Multi-pass membrane protein</topology>
    </subcellularLocation>
</comment>
<dbReference type="InterPro" id="IPR003439">
    <property type="entry name" value="ABC_transporter-like_ATP-bd"/>
</dbReference>
<dbReference type="InterPro" id="IPR027417">
    <property type="entry name" value="P-loop_NTPase"/>
</dbReference>
<feature type="domain" description="ABC transporter" evidence="11">
    <location>
        <begin position="245"/>
        <end position="471"/>
    </location>
</feature>
<dbReference type="GO" id="GO:0016887">
    <property type="term" value="F:ATP hydrolysis activity"/>
    <property type="evidence" value="ECO:0007669"/>
    <property type="project" value="InterPro"/>
</dbReference>
<dbReference type="SUPFAM" id="SSF90123">
    <property type="entry name" value="ABC transporter transmembrane region"/>
    <property type="match status" value="2"/>
</dbReference>
<dbReference type="InterPro" id="IPR050173">
    <property type="entry name" value="ABC_transporter_C-like"/>
</dbReference>
<dbReference type="InterPro" id="IPR017871">
    <property type="entry name" value="ABC_transporter-like_CS"/>
</dbReference>
<dbReference type="PANTHER" id="PTHR24223:SF456">
    <property type="entry name" value="MULTIDRUG RESISTANCE-ASSOCIATED PROTEIN LETHAL(2)03659"/>
    <property type="match status" value="1"/>
</dbReference>
<dbReference type="InterPro" id="IPR011527">
    <property type="entry name" value="ABC1_TM_dom"/>
</dbReference>
<dbReference type="Proteomes" id="UP001220324">
    <property type="component" value="Unassembled WGS sequence"/>
</dbReference>
<dbReference type="GO" id="GO:0005524">
    <property type="term" value="F:ATP binding"/>
    <property type="evidence" value="ECO:0007669"/>
    <property type="project" value="UniProtKB-KW"/>
</dbReference>
<dbReference type="FunFam" id="3.40.50.300:FF:000630">
    <property type="entry name" value="ATP-binding cassette (ABC) transporter, putative"/>
    <property type="match status" value="1"/>
</dbReference>
<evidence type="ECO:0000256" key="6">
    <source>
        <dbReference type="ARBA" id="ARBA00022840"/>
    </source>
</evidence>
<reference evidence="13 14" key="1">
    <citation type="journal article" date="2023" name="IMA Fungus">
        <title>Comparative genomic study of the Penicillium genus elucidates a diverse pangenome and 15 lateral gene transfer events.</title>
        <authorList>
            <person name="Petersen C."/>
            <person name="Sorensen T."/>
            <person name="Nielsen M.R."/>
            <person name="Sondergaard T.E."/>
            <person name="Sorensen J.L."/>
            <person name="Fitzpatrick D.A."/>
            <person name="Frisvad J.C."/>
            <person name="Nielsen K.L."/>
        </authorList>
    </citation>
    <scope>NUCLEOTIDE SEQUENCE [LARGE SCALE GENOMIC DNA]</scope>
    <source>
        <strain evidence="13 14">IBT 35679</strain>
    </source>
</reference>
<comment type="similarity">
    <text evidence="2">Belongs to the ABC transporter superfamily. ABCC family. Conjugate transporter (TC 3.A.1.208) subfamily.</text>
</comment>
<gene>
    <name evidence="13" type="ORF">N7494_012478</name>
</gene>
<feature type="transmembrane region" description="Helical" evidence="10">
    <location>
        <begin position="745"/>
        <end position="766"/>
    </location>
</feature>
<comment type="caution">
    <text evidence="13">The sequence shown here is derived from an EMBL/GenBank/DDBJ whole genome shotgun (WGS) entry which is preliminary data.</text>
</comment>
<proteinExistence type="inferred from homology"/>
<keyword evidence="7 10" id="KW-1133">Transmembrane helix</keyword>
<evidence type="ECO:0000256" key="4">
    <source>
        <dbReference type="ARBA" id="ARBA00022692"/>
    </source>
</evidence>
<evidence type="ECO:0000256" key="8">
    <source>
        <dbReference type="ARBA" id="ARBA00023136"/>
    </source>
</evidence>
<dbReference type="PANTHER" id="PTHR24223">
    <property type="entry name" value="ATP-BINDING CASSETTE SUB-FAMILY C"/>
    <property type="match status" value="1"/>
</dbReference>
<keyword evidence="8 10" id="KW-0472">Membrane</keyword>
<evidence type="ECO:0000256" key="5">
    <source>
        <dbReference type="ARBA" id="ARBA00022741"/>
    </source>
</evidence>
<dbReference type="Pfam" id="PF00664">
    <property type="entry name" value="ABC_membrane"/>
    <property type="match status" value="2"/>
</dbReference>
<evidence type="ECO:0000313" key="13">
    <source>
        <dbReference type="EMBL" id="KAJ5525828.1"/>
    </source>
</evidence>
<feature type="region of interest" description="Disordered" evidence="9">
    <location>
        <begin position="455"/>
        <end position="483"/>
    </location>
</feature>
<evidence type="ECO:0008006" key="15">
    <source>
        <dbReference type="Google" id="ProtNLM"/>
    </source>
</evidence>
<keyword evidence="4 10" id="KW-0812">Transmembrane</keyword>
<accession>A0AAD6GAL6</accession>
<organism evidence="13 14">
    <name type="scientific">Penicillium frequentans</name>
    <dbReference type="NCBI Taxonomy" id="3151616"/>
    <lineage>
        <taxon>Eukaryota</taxon>
        <taxon>Fungi</taxon>
        <taxon>Dikarya</taxon>
        <taxon>Ascomycota</taxon>
        <taxon>Pezizomycotina</taxon>
        <taxon>Eurotiomycetes</taxon>
        <taxon>Eurotiomycetidae</taxon>
        <taxon>Eurotiales</taxon>
        <taxon>Aspergillaceae</taxon>
        <taxon>Penicillium</taxon>
    </lineage>
</organism>
<sequence length="1074" mass="119036">MYSKALRVQDKDTGDKPAAINLISSDSVSFSKFTAVNYMLPFSFVKFFFALAFLMKLLGWKSTLVAMMATAGTVPIHTWVVKNVGASKKRLTVARDRKTKVVSEGLHTLRQIKFSATETQWEDRIDACRREELEKLRENFIAINIRSVWKVASPFIVAAAAICSYAHMESSVSSSIVFTVIELLPHLQGTLGLLPVVFQDYFGARVNAQRMEVYLKEPELEKTLDPSPTGSVVFRDACIAWPSEKQQKNQEKFVDSPDHFVLRDIHIDFPTGELSIIHGETGSGKSLLLSAILGEADLLRGRIESPAQEHPIAFVSQTPWLQNATVKQNILFGGPVDEARYQKVLRACALETDLAALTLGDETYIGLRGVKLSGGQRARVALARAIYSRAKVMVLDDIFAALDSHVSREIFAALTGELCHGRTRILATHHVSLCLTKAKYAVEIHDKTIRHARTIESTEQTPYESESDSTLLDSSAEEKPKKSVNRTIKAKGVVQQTEFEASKTYLMDAGGLFFVTIYVLCLFGKQIVMASTTWALGRINSARLSIKADDLVDGKGVAIKGHLYFFLLGSLAAVVMEFLFNLHMYSGSLRASKALFRKMTAKVIRMPLIWLDNTPVGELLKRFNPDMRMVDDFLLESVSETSDSLVKLMIVLCVGIYSSLYTSCLTLGLLYWCFQVAKRYSRARKPCKLGEAESSAEILEYFTTSASGVSTIRAFGVTDQFMDQMHRRIDKLSTVRRHFWIFNRWLGLQMSLAGILFTTGTGIILLSTRLTSMVDASLVGFALTFSMGFSKATFNAANSFGMLERYMGSASNIVSYSELTTERQGGSEVAADWPPHGLPLVLKEISFSVDAGQRIGVVGRTGAGKSSLTLALLRFMDPQSGSIRIDGIDISTIKLQSLRSKVGFIPQDPVLFSGTIRSNLDYFNQFPEERLNEALRRVKLLSEEGQKESGSFPLDALVTAGGTNMSQGQRQLLCLARILVRDPKIVILDEATSSVDDQTDALIQDAIRNELSRTLIVVAHRLRTIASFDKIIVIDEGKIGEIGTPAELLSTKGLFYDLVQESEDQEFVTRTAFE</sequence>
<dbReference type="GO" id="GO:0016020">
    <property type="term" value="C:membrane"/>
    <property type="evidence" value="ECO:0007669"/>
    <property type="project" value="UniProtKB-SubCell"/>
</dbReference>
<keyword evidence="5" id="KW-0547">Nucleotide-binding</keyword>
<feature type="domain" description="ABC transmembrane type-1" evidence="12">
    <location>
        <begin position="1"/>
        <end position="201"/>
    </location>
</feature>
<dbReference type="Gene3D" id="1.20.1560.10">
    <property type="entry name" value="ABC transporter type 1, transmembrane domain"/>
    <property type="match status" value="2"/>
</dbReference>
<dbReference type="SUPFAM" id="SSF52540">
    <property type="entry name" value="P-loop containing nucleoside triphosphate hydrolases"/>
    <property type="match status" value="2"/>
</dbReference>
<dbReference type="GO" id="GO:0140359">
    <property type="term" value="F:ABC-type transporter activity"/>
    <property type="evidence" value="ECO:0007669"/>
    <property type="project" value="InterPro"/>
</dbReference>
<dbReference type="AlphaFoldDB" id="A0AAD6GAL6"/>
<dbReference type="CDD" id="cd03244">
    <property type="entry name" value="ABCC_MRP_domain2"/>
    <property type="match status" value="1"/>
</dbReference>
<name>A0AAD6GAL6_9EURO</name>
<evidence type="ECO:0000256" key="1">
    <source>
        <dbReference type="ARBA" id="ARBA00004141"/>
    </source>
</evidence>
<dbReference type="Pfam" id="PF00005">
    <property type="entry name" value="ABC_tran"/>
    <property type="match status" value="2"/>
</dbReference>
<dbReference type="PROSITE" id="PS00211">
    <property type="entry name" value="ABC_TRANSPORTER_1"/>
    <property type="match status" value="2"/>
</dbReference>
<evidence type="ECO:0000313" key="14">
    <source>
        <dbReference type="Proteomes" id="UP001220324"/>
    </source>
</evidence>
<keyword evidence="6" id="KW-0067">ATP-binding</keyword>
<evidence type="ECO:0000256" key="9">
    <source>
        <dbReference type="SAM" id="MobiDB-lite"/>
    </source>
</evidence>
<dbReference type="InterPro" id="IPR003593">
    <property type="entry name" value="AAA+_ATPase"/>
</dbReference>
<evidence type="ECO:0000256" key="2">
    <source>
        <dbReference type="ARBA" id="ARBA00009726"/>
    </source>
</evidence>
<evidence type="ECO:0000256" key="7">
    <source>
        <dbReference type="ARBA" id="ARBA00022989"/>
    </source>
</evidence>
<feature type="transmembrane region" description="Helical" evidence="10">
    <location>
        <begin position="563"/>
        <end position="585"/>
    </location>
</feature>
<evidence type="ECO:0000256" key="3">
    <source>
        <dbReference type="ARBA" id="ARBA00022448"/>
    </source>
</evidence>
<dbReference type="PROSITE" id="PS50929">
    <property type="entry name" value="ABC_TM1F"/>
    <property type="match status" value="2"/>
</dbReference>
<evidence type="ECO:0000259" key="11">
    <source>
        <dbReference type="PROSITE" id="PS50893"/>
    </source>
</evidence>